<organism evidence="8 9">
    <name type="scientific">Durusdinium trenchii</name>
    <dbReference type="NCBI Taxonomy" id="1381693"/>
    <lineage>
        <taxon>Eukaryota</taxon>
        <taxon>Sar</taxon>
        <taxon>Alveolata</taxon>
        <taxon>Dinophyceae</taxon>
        <taxon>Suessiales</taxon>
        <taxon>Symbiodiniaceae</taxon>
        <taxon>Durusdinium</taxon>
    </lineage>
</organism>
<dbReference type="Gene3D" id="2.40.30.10">
    <property type="entry name" value="Translation factors"/>
    <property type="match status" value="1"/>
</dbReference>
<name>A0ABP0P3I8_9DINO</name>
<dbReference type="Gene3D" id="3.40.50.10050">
    <property type="entry name" value="Translation initiation factor IF- 2, domain 3"/>
    <property type="match status" value="1"/>
</dbReference>
<accession>A0ABP0P3I8</accession>
<evidence type="ECO:0000313" key="8">
    <source>
        <dbReference type="EMBL" id="CAK9070590.1"/>
    </source>
</evidence>
<dbReference type="InterPro" id="IPR023115">
    <property type="entry name" value="TIF_IF2_dom3"/>
</dbReference>
<dbReference type="NCBIfam" id="TIGR00231">
    <property type="entry name" value="small_GTP"/>
    <property type="match status" value="1"/>
</dbReference>
<dbReference type="PRINTS" id="PR00315">
    <property type="entry name" value="ELONGATNFCT"/>
</dbReference>
<dbReference type="InterPro" id="IPR027417">
    <property type="entry name" value="P-loop_NTPase"/>
</dbReference>
<keyword evidence="3" id="KW-0547">Nucleotide-binding</keyword>
<dbReference type="PANTHER" id="PTHR43381">
    <property type="entry name" value="TRANSLATION INITIATION FACTOR IF-2-RELATED"/>
    <property type="match status" value="1"/>
</dbReference>
<comment type="caution">
    <text evidence="8">The sequence shown here is derived from an EMBL/GenBank/DDBJ whole genome shotgun (WGS) entry which is preliminary data.</text>
</comment>
<dbReference type="Gene3D" id="3.40.50.300">
    <property type="entry name" value="P-loop containing nucleotide triphosphate hydrolases"/>
    <property type="match status" value="1"/>
</dbReference>
<dbReference type="Pfam" id="PF11987">
    <property type="entry name" value="IF-2"/>
    <property type="match status" value="1"/>
</dbReference>
<reference evidence="8 9" key="1">
    <citation type="submission" date="2024-02" db="EMBL/GenBank/DDBJ databases">
        <authorList>
            <person name="Chen Y."/>
            <person name="Shah S."/>
            <person name="Dougan E. K."/>
            <person name="Thang M."/>
            <person name="Chan C."/>
        </authorList>
    </citation>
    <scope>NUCLEOTIDE SEQUENCE [LARGE SCALE GENOMIC DNA]</scope>
</reference>
<dbReference type="InterPro" id="IPR000795">
    <property type="entry name" value="T_Tr_GTP-bd_dom"/>
</dbReference>
<dbReference type="Pfam" id="PF00009">
    <property type="entry name" value="GTP_EFTU"/>
    <property type="match status" value="1"/>
</dbReference>
<evidence type="ECO:0000256" key="5">
    <source>
        <dbReference type="ARBA" id="ARBA00023134"/>
    </source>
</evidence>
<dbReference type="PROSITE" id="PS51722">
    <property type="entry name" value="G_TR_2"/>
    <property type="match status" value="1"/>
</dbReference>
<feature type="compositionally biased region" description="Acidic residues" evidence="6">
    <location>
        <begin position="1075"/>
        <end position="1096"/>
    </location>
</feature>
<dbReference type="SUPFAM" id="SSF52540">
    <property type="entry name" value="P-loop containing nucleoside triphosphate hydrolases"/>
    <property type="match status" value="1"/>
</dbReference>
<keyword evidence="9" id="KW-1185">Reference proteome</keyword>
<dbReference type="SUPFAM" id="SSF52156">
    <property type="entry name" value="Initiation factor IF2/eIF5b, domain 3"/>
    <property type="match status" value="1"/>
</dbReference>
<evidence type="ECO:0000259" key="7">
    <source>
        <dbReference type="PROSITE" id="PS51722"/>
    </source>
</evidence>
<keyword evidence="5" id="KW-0342">GTP-binding</keyword>
<dbReference type="InterPro" id="IPR015760">
    <property type="entry name" value="TIF_IF2"/>
</dbReference>
<evidence type="ECO:0000256" key="2">
    <source>
        <dbReference type="ARBA" id="ARBA00022540"/>
    </source>
</evidence>
<gene>
    <name evidence="8" type="ORF">CCMP2556_LOCUS34726</name>
</gene>
<feature type="region of interest" description="Disordered" evidence="6">
    <location>
        <begin position="945"/>
        <end position="1002"/>
    </location>
</feature>
<dbReference type="InterPro" id="IPR036925">
    <property type="entry name" value="TIF_IF2_dom3_sf"/>
</dbReference>
<dbReference type="PANTHER" id="PTHR43381:SF20">
    <property type="entry name" value="TRANSLATION INITIATION FACTOR IF-2, MITOCHONDRIAL"/>
    <property type="match status" value="1"/>
</dbReference>
<keyword evidence="4" id="KW-0648">Protein biosynthesis</keyword>
<dbReference type="EMBL" id="CAXAMN010022529">
    <property type="protein sequence ID" value="CAK9070590.1"/>
    <property type="molecule type" value="Genomic_DNA"/>
</dbReference>
<evidence type="ECO:0000256" key="4">
    <source>
        <dbReference type="ARBA" id="ARBA00022917"/>
    </source>
</evidence>
<keyword evidence="2" id="KW-0396">Initiation factor</keyword>
<feature type="domain" description="Tr-type G" evidence="7">
    <location>
        <begin position="510"/>
        <end position="720"/>
    </location>
</feature>
<feature type="region of interest" description="Disordered" evidence="6">
    <location>
        <begin position="1067"/>
        <end position="1100"/>
    </location>
</feature>
<proteinExistence type="inferred from homology"/>
<protein>
    <recommendedName>
        <fullName evidence="7">Tr-type G domain-containing protein</fullName>
    </recommendedName>
</protein>
<dbReference type="InterPro" id="IPR005225">
    <property type="entry name" value="Small_GTP-bd"/>
</dbReference>
<evidence type="ECO:0000256" key="6">
    <source>
        <dbReference type="SAM" id="MobiDB-lite"/>
    </source>
</evidence>
<evidence type="ECO:0000256" key="3">
    <source>
        <dbReference type="ARBA" id="ARBA00022741"/>
    </source>
</evidence>
<sequence length="1231" mass="137539">MRATTPLLNLNMNFGVRLAFDKGQATGPFVCGRENVTAKDGTTAGAQHGQVLTERVKPKFCGDGSPFEEPFATSCSKGRAVREYTAYGYNVGCNKLGNYPFPMDPVKLGCGYLRMMGGYYNKKGSCQATQPGGYCPGVVPNGNGTCTWNYEEAGEIDLNEFLGEIARTPCRYVSRLVGIKDYNSWRWSHREYDPETDKGIAFSWWDGIDNATANAERVRQAVKLFNSRYPDLPTVEELDNPPCDFDFGLFYKIWYRKDAWIGSISWIRHEGLKLHPTWYVPLTPSASDEEIQRLLYQLGRWALDPFDKAPAFVPVARAKRSPVQVSIAVVVEATYTPAPIFEQRPALLAVLEPRRVLPSLQCRLLLAMSLLSPGRFLANLQVSRSFGIKARHRGCVYVPRKVARASLTKALRATQKNADHSLLLPPFVSATELRVLFRLDYANTMRILGVRSMNGKYYWKDFQNREFESASKRKVLLPFDMVAYPLQKFGYQSMLVDVEPDWPTPVADPKAIPVVVVLGHINHGKTTLLDSLCGTRVAPEEPGGITQDVRAMTGQVLGDEMELHLPGAATKEAPAAIQSSPKDLEESGLASRMTFLDTPGHEAFELSRGRTMAAADVAVVVVSVERGAELQTEEVLMHASKWKVPVIFALNKIDLPDCHLELTRAELRRQCQLLHEHGLVDVDWTQEAEQAIPISALWKQNLEELVGRIRQVTSKMPLPLRRPISLSSTPGEALRWKNVAKRTDFLQGVDGTPSAIALILEVDKAGEEQGEMVLTALVKAGRLVVGQFFVVGTSFGRITNLSLAAGVDRNRHWSKCETATVGVAVQLTGVRTRLGGDCAVDDLLFSLPRERAWRLCEHRQRIEQLMACQVAGPPLEVAWESDATIEARTQAAFERDEVTQPEAHSGTAYERRWQQAAVEEVSGLAATPTFDPVPRRDFARRVPLTGALESPETRPDPRASRFQLLSPKEEEEDVEEPIPASTGGRKSSRRTTARPVATGAWSADPATVAPERDFVYYMDRKDWSEEAQIDSGRVQARWQFRDVARWEEEKRKAQLRDEEKLMTERLRQEAFGETPEAEEANEEDELDMADDSEGEEPVQPLPRKARVVPIILKTKSVSQFDMLMEEIERVGAIAGLRIVIVHGGLGPVIPKDVVHAEVEKRYGYCPIYAFQVGVNPAASGQAAAEQIDIRRFNVFTELLEDLMERCGRINQKKEMQQYINSLRQHITPPAT</sequence>
<dbReference type="Proteomes" id="UP001642484">
    <property type="component" value="Unassembled WGS sequence"/>
</dbReference>
<comment type="similarity">
    <text evidence="1">Belongs to the TRAFAC class translation factor GTPase superfamily. Classic translation factor GTPase family. IF-2 subfamily.</text>
</comment>
<evidence type="ECO:0000313" key="9">
    <source>
        <dbReference type="Proteomes" id="UP001642484"/>
    </source>
</evidence>
<evidence type="ECO:0000256" key="1">
    <source>
        <dbReference type="ARBA" id="ARBA00007733"/>
    </source>
</evidence>